<dbReference type="EMBL" id="CP017195">
    <property type="protein sequence ID" value="QDJ27077.1"/>
    <property type="molecule type" value="Genomic_DNA"/>
</dbReference>
<feature type="domain" description="Imm-5-like" evidence="1">
    <location>
        <begin position="47"/>
        <end position="169"/>
    </location>
</feature>
<proteinExistence type="predicted"/>
<dbReference type="InterPro" id="IPR048667">
    <property type="entry name" value="Imm5-like"/>
</dbReference>
<evidence type="ECO:0000313" key="3">
    <source>
        <dbReference type="Proteomes" id="UP000516280"/>
    </source>
</evidence>
<evidence type="ECO:0000259" key="1">
    <source>
        <dbReference type="Pfam" id="PF21805"/>
    </source>
</evidence>
<dbReference type="AlphaFoldDB" id="A0A7L4WA63"/>
<sequence length="186" mass="21711">MNDETNYKKKDFAWNDHEKNQRINIPSPYKIKILDDLSLRIELETILNELPQKQLANWAITNSQRFKQYFDNKLKDDKRIKETEKILENRINGTCSAYHLRKAGFLANELAKESETEISKYSARVFAQSIAVGHMRGHAIVSSDYAIKVINIIYPNSLERVIAEREKQIVIAKQISKFRIKTDNKV</sequence>
<dbReference type="Pfam" id="PF21805">
    <property type="entry name" value="Imm5_like"/>
    <property type="match status" value="1"/>
</dbReference>
<dbReference type="Proteomes" id="UP000516280">
    <property type="component" value="Chromosome"/>
</dbReference>
<dbReference type="KEGG" id="lpaa:BHS01_00125"/>
<organism evidence="2 3">
    <name type="scientific">Pseudolactococcus paracarnosus</name>
    <dbReference type="NCBI Taxonomy" id="2749962"/>
    <lineage>
        <taxon>Bacteria</taxon>
        <taxon>Bacillati</taxon>
        <taxon>Bacillota</taxon>
        <taxon>Bacilli</taxon>
        <taxon>Lactobacillales</taxon>
        <taxon>Streptococcaceae</taxon>
        <taxon>Pseudolactococcus</taxon>
    </lineage>
</organism>
<accession>A0A7L4WA63</accession>
<gene>
    <name evidence="2" type="ORF">BHS01_00125</name>
</gene>
<protein>
    <recommendedName>
        <fullName evidence="1">Imm-5-like domain-containing protein</fullName>
    </recommendedName>
</protein>
<reference evidence="2 3" key="1">
    <citation type="submission" date="2016-09" db="EMBL/GenBank/DDBJ databases">
        <title>Lactic acid bacteria from MAP meat Genome sequencing and assembly.</title>
        <authorList>
            <person name="Behr J."/>
            <person name="Hilgarth M."/>
            <person name="Vogel R.F."/>
        </authorList>
    </citation>
    <scope>NUCLEOTIDE SEQUENCE [LARGE SCALE GENOMIC DNA]</scope>
    <source>
        <strain evidence="2 3">TMW21615</strain>
    </source>
</reference>
<name>A0A7L4WA63_9LACT</name>
<dbReference type="RefSeq" id="WP_191246358.1">
    <property type="nucleotide sequence ID" value="NZ_CP017195.1"/>
</dbReference>
<evidence type="ECO:0000313" key="2">
    <source>
        <dbReference type="EMBL" id="QDJ27077.1"/>
    </source>
</evidence>